<name>A0A858QBW3_9GAMM</name>
<evidence type="ECO:0000256" key="1">
    <source>
        <dbReference type="ARBA" id="ARBA00007689"/>
    </source>
</evidence>
<sequence length="130" mass="14446">MKYICFGYLDVESWMKKSNSEQNAMIDKCFAYDEVLRKNGHWAGGEGLKGPDAATTLRYRNGKVSITDGPYAETKELLGGLLILEAEDLNQAIQLISNHPGLHMGSWEIRPAEDLSAMIAESEKRRAAAK</sequence>
<keyword evidence="4" id="KW-1185">Reference proteome</keyword>
<dbReference type="InterPro" id="IPR011008">
    <property type="entry name" value="Dimeric_a/b-barrel"/>
</dbReference>
<accession>A0A858QBW3</accession>
<organism evidence="3 4">
    <name type="scientific">Methylococcus geothermalis</name>
    <dbReference type="NCBI Taxonomy" id="2681310"/>
    <lineage>
        <taxon>Bacteria</taxon>
        <taxon>Pseudomonadati</taxon>
        <taxon>Pseudomonadota</taxon>
        <taxon>Gammaproteobacteria</taxon>
        <taxon>Methylococcales</taxon>
        <taxon>Methylococcaceae</taxon>
        <taxon>Methylococcus</taxon>
    </lineage>
</organism>
<evidence type="ECO:0000313" key="3">
    <source>
        <dbReference type="EMBL" id="QJD31378.1"/>
    </source>
</evidence>
<proteinExistence type="inferred from homology"/>
<dbReference type="KEGG" id="metu:GNH96_08950"/>
<dbReference type="PANTHER" id="PTHR35174">
    <property type="entry name" value="BLL7171 PROTEIN-RELATED"/>
    <property type="match status" value="1"/>
</dbReference>
<dbReference type="InterPro" id="IPR005545">
    <property type="entry name" value="YCII"/>
</dbReference>
<dbReference type="Gene3D" id="3.30.70.1060">
    <property type="entry name" value="Dimeric alpha+beta barrel"/>
    <property type="match status" value="1"/>
</dbReference>
<dbReference type="AlphaFoldDB" id="A0A858QBW3"/>
<dbReference type="PANTHER" id="PTHR35174:SF3">
    <property type="entry name" value="BLL7171 PROTEIN"/>
    <property type="match status" value="1"/>
</dbReference>
<dbReference type="EMBL" id="CP046565">
    <property type="protein sequence ID" value="QJD31378.1"/>
    <property type="molecule type" value="Genomic_DNA"/>
</dbReference>
<feature type="domain" description="YCII-related" evidence="2">
    <location>
        <begin position="1"/>
        <end position="112"/>
    </location>
</feature>
<dbReference type="Proteomes" id="UP000503004">
    <property type="component" value="Chromosome"/>
</dbReference>
<dbReference type="Pfam" id="PF03795">
    <property type="entry name" value="YCII"/>
    <property type="match status" value="1"/>
</dbReference>
<gene>
    <name evidence="3" type="ORF">GNH96_08950</name>
</gene>
<protein>
    <submittedName>
        <fullName evidence="3">YciI family protein</fullName>
    </submittedName>
</protein>
<evidence type="ECO:0000313" key="4">
    <source>
        <dbReference type="Proteomes" id="UP000503004"/>
    </source>
</evidence>
<evidence type="ECO:0000259" key="2">
    <source>
        <dbReference type="Pfam" id="PF03795"/>
    </source>
</evidence>
<comment type="similarity">
    <text evidence="1">Belongs to the YciI family.</text>
</comment>
<dbReference type="SUPFAM" id="SSF54909">
    <property type="entry name" value="Dimeric alpha+beta barrel"/>
    <property type="match status" value="1"/>
</dbReference>
<reference evidence="4" key="1">
    <citation type="submission" date="2019-12" db="EMBL/GenBank/DDBJ databases">
        <authorList>
            <person name="Awala S.I."/>
            <person name="Rhee S.K."/>
        </authorList>
    </citation>
    <scope>NUCLEOTIDE SEQUENCE [LARGE SCALE GENOMIC DNA]</scope>
    <source>
        <strain evidence="4">IM1</strain>
    </source>
</reference>